<organism evidence="3 4">
    <name type="scientific">Streptomyces boetiae</name>
    <dbReference type="NCBI Taxonomy" id="3075541"/>
    <lineage>
        <taxon>Bacteria</taxon>
        <taxon>Bacillati</taxon>
        <taxon>Actinomycetota</taxon>
        <taxon>Actinomycetes</taxon>
        <taxon>Kitasatosporales</taxon>
        <taxon>Streptomycetaceae</taxon>
        <taxon>Streptomyces</taxon>
    </lineage>
</organism>
<keyword evidence="4" id="KW-1185">Reference proteome</keyword>
<dbReference type="RefSeq" id="WP_311628585.1">
    <property type="nucleotide sequence ID" value="NZ_JAVREN010000002.1"/>
</dbReference>
<accession>A0ABU2L297</accession>
<sequence>MPNLRFTREDVEARGKKPWTRQRQFSQEIDPGDMADTAAIYARAAGEAENAGELARHATQLGADSGGFDGDSLVDDEGRIQETARGLQGNGRNMDEVVRYLVRAMNHAVDAEEQVRDLVFGDGMLEEMLTRKNHSSVHEWEGWQQALTEAVSRRNANAATNPNARSVPLTVVHNGRSLSLAPSSHAADGSAVYSLPDSLAEDIRERHINETAEYASDYDTQIAEAINAYRRRLAEYGLELDELGYDLSDGPFRLFLTEEQARFAAGRLAAELEKDRPDTDVLLMYTQTLESLVQGIYEQGSGVPHGGGDPARDLTAAERAYLQQFFGRLDADDLVRLGHLTEQSRDLDPGVNGLRFAAAQNVSNGLMMLMNPEIGGIDPSTEAGRAQVPSGVRPFVYDYERSGLYPPETGGGYHSVFGTEGFREEMERFNAFGGLLDSANIASGDQFSRDLAHAALDVQQRTNNQYVGAIGGSYGDPTENHFGTGLLSAAALNTEASAGLMNDGEFRERFLNSSWEDSQGAGELVRSATTIPEGMDHNATEARQYVQAAYNLLSSAPDAEPAILGERVPPMMRLEDHLDHSRLQQAIGDTALQYMDMISKNGQESGFHAPGDPNDPNARTDRDLLGNDYRYSFQLSGSDREALFGLMNSTDQPVRTDFFNGVTTWQGTTAYNAFVRDGEGPPQQSAAFDAIGRIAGTVEHVQREDAGSGDPSSRGQATTLATIAASAAAIKDLTPPTPAKLAVIAGAYGIGELVRGSMPDPAAIADQRNQEVVNHGDTGVRAIVAEAAVRADYHGAGDTTLPDTRSADVDEEDLRRATLGLEGARYSAYRDALIEAYNDATHN</sequence>
<evidence type="ECO:0000313" key="3">
    <source>
        <dbReference type="EMBL" id="MDT0305673.1"/>
    </source>
</evidence>
<evidence type="ECO:0000256" key="1">
    <source>
        <dbReference type="SAM" id="MobiDB-lite"/>
    </source>
</evidence>
<proteinExistence type="predicted"/>
<evidence type="ECO:0000259" key="2">
    <source>
        <dbReference type="Pfam" id="PF23275"/>
    </source>
</evidence>
<dbReference type="EMBL" id="JAVREN010000002">
    <property type="protein sequence ID" value="MDT0305673.1"/>
    <property type="molecule type" value="Genomic_DNA"/>
</dbReference>
<protein>
    <recommendedName>
        <fullName evidence="2">TPR repeat domain-containing protein</fullName>
    </recommendedName>
</protein>
<feature type="region of interest" description="Disordered" evidence="1">
    <location>
        <begin position="601"/>
        <end position="623"/>
    </location>
</feature>
<dbReference type="Pfam" id="PF23275">
    <property type="entry name" value="TPR_23"/>
    <property type="match status" value="1"/>
</dbReference>
<evidence type="ECO:0000313" key="4">
    <source>
        <dbReference type="Proteomes" id="UP001183388"/>
    </source>
</evidence>
<feature type="domain" description="TPR repeat" evidence="2">
    <location>
        <begin position="308"/>
        <end position="525"/>
    </location>
</feature>
<dbReference type="InterPro" id="IPR057037">
    <property type="entry name" value="TPR_rep_actino"/>
</dbReference>
<dbReference type="Proteomes" id="UP001183388">
    <property type="component" value="Unassembled WGS sequence"/>
</dbReference>
<name>A0ABU2L297_9ACTN</name>
<comment type="caution">
    <text evidence="3">The sequence shown here is derived from an EMBL/GenBank/DDBJ whole genome shotgun (WGS) entry which is preliminary data.</text>
</comment>
<reference evidence="4" key="1">
    <citation type="submission" date="2023-07" db="EMBL/GenBank/DDBJ databases">
        <title>30 novel species of actinomycetes from the DSMZ collection.</title>
        <authorList>
            <person name="Nouioui I."/>
        </authorList>
    </citation>
    <scope>NUCLEOTIDE SEQUENCE [LARGE SCALE GENOMIC DNA]</scope>
    <source>
        <strain evidence="4">DSM 44917</strain>
    </source>
</reference>
<gene>
    <name evidence="3" type="ORF">RM780_01675</name>
</gene>